<evidence type="ECO:0000313" key="9">
    <source>
        <dbReference type="EMBL" id="SOV76377.1"/>
    </source>
</evidence>
<dbReference type="VEuPathDB" id="PlasmoDB:PRCDC_1239900"/>
<protein>
    <submittedName>
        <fullName evidence="9">Erythrocyte membrane protein 1, PfEMP1, putative</fullName>
    </submittedName>
</protein>
<feature type="domain" description="Plasmodium falciparum erythrocyte membrane protein 1 acidic terminal segment" evidence="5">
    <location>
        <begin position="2566"/>
        <end position="2920"/>
    </location>
</feature>
<dbReference type="GO" id="GO:0046789">
    <property type="term" value="F:host cell surface receptor binding"/>
    <property type="evidence" value="ECO:0007669"/>
    <property type="project" value="InterPro"/>
</dbReference>
<feature type="domain" description="Duffy-antigen binding" evidence="4">
    <location>
        <begin position="115"/>
        <end position="308"/>
    </location>
</feature>
<evidence type="ECO:0000259" key="4">
    <source>
        <dbReference type="Pfam" id="PF05424"/>
    </source>
</evidence>
<dbReference type="Proteomes" id="UP000240500">
    <property type="component" value="Chromosome 4"/>
</dbReference>
<feature type="domain" description="Duffy-antigen binding" evidence="4">
    <location>
        <begin position="899"/>
        <end position="1080"/>
    </location>
</feature>
<feature type="region of interest" description="Disordered" evidence="2">
    <location>
        <begin position="2736"/>
        <end position="2809"/>
    </location>
</feature>
<dbReference type="InterPro" id="IPR042202">
    <property type="entry name" value="Duffy-ag-bd_sf"/>
</dbReference>
<dbReference type="VEuPathDB" id="PlasmoDB:PRG01_0418000"/>
<dbReference type="Pfam" id="PF18562">
    <property type="entry name" value="CIDR1_gamma"/>
    <property type="match status" value="1"/>
</dbReference>
<feature type="compositionally biased region" description="Polar residues" evidence="2">
    <location>
        <begin position="2738"/>
        <end position="2754"/>
    </location>
</feature>
<dbReference type="InterPro" id="IPR029210">
    <property type="entry name" value="PfEMP1_NTS"/>
</dbReference>
<feature type="compositionally biased region" description="Polar residues" evidence="2">
    <location>
        <begin position="2215"/>
        <end position="2235"/>
    </location>
</feature>
<feature type="region of interest" description="Disordered" evidence="2">
    <location>
        <begin position="2213"/>
        <end position="2370"/>
    </location>
</feature>
<dbReference type="InterPro" id="IPR029211">
    <property type="entry name" value="PfEMP1_ATS"/>
</dbReference>
<feature type="domain" description="Duffy-binding-like" evidence="8">
    <location>
        <begin position="312"/>
        <end position="467"/>
    </location>
</feature>
<dbReference type="GO" id="GO:0016020">
    <property type="term" value="C:membrane"/>
    <property type="evidence" value="ECO:0007669"/>
    <property type="project" value="InterPro"/>
</dbReference>
<gene>
    <name evidence="9" type="ORF">PRG01_0418000</name>
</gene>
<dbReference type="Pfam" id="PF22672">
    <property type="entry name" value="DBL_C"/>
    <property type="match status" value="2"/>
</dbReference>
<feature type="region of interest" description="Disordered" evidence="2">
    <location>
        <begin position="1414"/>
        <end position="1464"/>
    </location>
</feature>
<feature type="region of interest" description="Disordered" evidence="2">
    <location>
        <begin position="1246"/>
        <end position="1310"/>
    </location>
</feature>
<evidence type="ECO:0000256" key="2">
    <source>
        <dbReference type="SAM" id="MobiDB-lite"/>
    </source>
</evidence>
<feature type="region of interest" description="Disordered" evidence="2">
    <location>
        <begin position="1352"/>
        <end position="1390"/>
    </location>
</feature>
<feature type="compositionally biased region" description="Basic and acidic residues" evidence="2">
    <location>
        <begin position="2285"/>
        <end position="2295"/>
    </location>
</feature>
<evidence type="ECO:0000259" key="3">
    <source>
        <dbReference type="Pfam" id="PF03011"/>
    </source>
</evidence>
<feature type="region of interest" description="Disordered" evidence="2">
    <location>
        <begin position="768"/>
        <end position="802"/>
    </location>
</feature>
<feature type="compositionally biased region" description="Polar residues" evidence="2">
    <location>
        <begin position="1431"/>
        <end position="1446"/>
    </location>
</feature>
<feature type="compositionally biased region" description="Low complexity" evidence="2">
    <location>
        <begin position="1701"/>
        <end position="1719"/>
    </location>
</feature>
<dbReference type="InterPro" id="IPR044932">
    <property type="entry name" value="PfEMP1_ATS_sf"/>
</dbReference>
<dbReference type="Pfam" id="PF03011">
    <property type="entry name" value="PFEMP"/>
    <property type="match status" value="2"/>
</dbReference>
<dbReference type="EMBL" id="LT969567">
    <property type="protein sequence ID" value="SOV76377.1"/>
    <property type="molecule type" value="Genomic_DNA"/>
</dbReference>
<evidence type="ECO:0000259" key="6">
    <source>
        <dbReference type="Pfam" id="PF15447"/>
    </source>
</evidence>
<reference evidence="9 10" key="1">
    <citation type="submission" date="2016-09" db="EMBL/GenBank/DDBJ databases">
        <authorList>
            <consortium name="Pathogen Informatics"/>
        </authorList>
    </citation>
    <scope>NUCLEOTIDE SEQUENCE [LARGE SCALE GENOMIC DNA]</scope>
</reference>
<feature type="compositionally biased region" description="Polar residues" evidence="2">
    <location>
        <begin position="2501"/>
        <end position="2515"/>
    </location>
</feature>
<dbReference type="InterPro" id="IPR041480">
    <property type="entry name" value="CIDR1_gamma"/>
</dbReference>
<feature type="compositionally biased region" description="Low complexity" evidence="2">
    <location>
        <begin position="1447"/>
        <end position="1461"/>
    </location>
</feature>
<feature type="domain" description="Cysteine-rich interdomain region 1 gamma" evidence="7">
    <location>
        <begin position="2011"/>
        <end position="2061"/>
    </location>
</feature>
<feature type="compositionally biased region" description="Basic and acidic residues" evidence="2">
    <location>
        <begin position="1358"/>
        <end position="1368"/>
    </location>
</feature>
<dbReference type="VEuPathDB" id="PlasmoDB:PRCDC_0808300"/>
<feature type="domain" description="Duffy-binding-like" evidence="3">
    <location>
        <begin position="2077"/>
        <end position="2224"/>
    </location>
</feature>
<dbReference type="Gene3D" id="1.20.1310.20">
    <property type="entry name" value="Duffy-antigen binding domain"/>
    <property type="match status" value="3"/>
</dbReference>
<evidence type="ECO:0000313" key="10">
    <source>
        <dbReference type="Proteomes" id="UP000240500"/>
    </source>
</evidence>
<dbReference type="FunFam" id="1.10.1900.40:FF:000001">
    <property type="entry name" value="Erythrocyte membrane protein 1"/>
    <property type="match status" value="1"/>
</dbReference>
<feature type="coiled-coil region" evidence="1">
    <location>
        <begin position="1872"/>
        <end position="1906"/>
    </location>
</feature>
<evidence type="ECO:0000259" key="7">
    <source>
        <dbReference type="Pfam" id="PF18562"/>
    </source>
</evidence>
<organism evidence="9 10">
    <name type="scientific">Plasmodium reichenowi</name>
    <dbReference type="NCBI Taxonomy" id="5854"/>
    <lineage>
        <taxon>Eukaryota</taxon>
        <taxon>Sar</taxon>
        <taxon>Alveolata</taxon>
        <taxon>Apicomplexa</taxon>
        <taxon>Aconoidasida</taxon>
        <taxon>Haemosporida</taxon>
        <taxon>Plasmodiidae</taxon>
        <taxon>Plasmodium</taxon>
        <taxon>Plasmodium (Laverania)</taxon>
    </lineage>
</organism>
<sequence>MAPKSRASAAKKPDYSSATNVKELFDLIGETVHTKVRDEALKDGNNKLIGHLSSATFRGGVTTPSTPCQLDHKVHTNVTSRVIEPCKHESEKRFSDTQGAQCHSKKIKDSNVKEGACAPYRRLSLCDTNLEQIQPHQINNTHNFLVDVCMAAKYEGASLKGYHDKYKLTYGGSQLCTELARSFADIGDIIRGKDLYFGNSKEKNRRQQLEKNLQTIFGNIYNELKKYKDNVALKNRYQHDAPDFFQLREDWWELNRKEVWKALTCEAPNNAEYFRFTCSNDTTLAHKNCTCISGDPPTYFDYVPQFLRWFDEWSEDFCRKKKKKVENLDKQCRGEYNDEKRYCSRNGYDCEKTKRAIGRLRYGKQCISCLYACNPYVEWINNQKEQFDKQKQRYQTEISRAHSSSAATRQRRSVTTTNYKGYEKHFYEILQSNDVGGLDKFLGLLSAEKACKDITEGGKINFSEQHDNNNNDKIKGTFYRSDYCQPCPHCGVEKQSGNKWVNKSETDNCNIKQYEPTSNAKPTEITILKSGEGKEEIKEKLDKFCETQNGSSGGGASASGNSGSNSDSQELKEEWKCYKYEELQQVGQGDDDEEYDKEVETGGGLCILQKKKGEHEEKQKTFNDFFNFWVAHMLKDSIYWRTEKIKRCINNTNGAKIRCGNKQCKDNCECYESWLQQKKTEWKLIEDHYEKENFDGWSPYVILEMNLQNEYFPSIKDTYKSVEFVDEIGKIIKNFERKENEATNQNNSITKLLKQELDQATKCKDCKKPQETVARSLQPTEDDSPTPKGTRKNPCSGGGDTTIQYPVLAEKVAETLQVEAKGQLDSNGTRDALKGELKNVKFNNGASPKELKEACEIKKEHSNGNGDSKDPCNNKGQQRFDIGEEWKPGSKIQMSDKDAFMPPRREHMCTSNLDKLNARKVISSTNVNNKFLVEVLHAAKSEADWIKKEYEGKNDRQYKGKNGLKDNEETVCRAMKYSFADIGDIIRGRDLWDKNSDAIGLQNNLVTIFGQIKGNLDGTIKGIDKYKGDKDEKHTKLREDWWTANRETVWKAMKCSLKSGDNIPCDIHTPIHDYIPQRLRWMTEWAEWFCKEQDRLYENLEGKCMTCKNKNTRCTSGDPECDTCEKSCREYTEKIQKWKSQWNKMKIPYITSYLQAQTITRGIVLGGTDNQQMVEFLKKLKEKYEETTKPTAAAPNTPYSSAEGYIHQEGAIGCQKQKQFCIGGNNYAFKTPPHGYEEACKCTERTEPTEDSRGRAAVFPPDITIQHASDDNLDSEEEGDQEEEEEEDAVEENTEVEEPEPAAPPAPKDDVNVCDIVKTLFGDKKYLEDACNQKYSEPNRYFGWKCIPTITNSSVGEGKGERGSDGDRSSGGGPTAPSGKDSDSNSGAICIPPRRRRLYIKKIEEWAATVYGNTGKGEQKEGKGQGEENNVAKQSQEQTAKVTQLPNSASGVANAASSTSTDDPSHLLRKAFIESAAVETFFLWHQYKQLNTKETEGGPKGSVGGVGDDYNGGPFSQALPGMSGAGVPGAGVPGAGVPGAGVPGAGIPVVPGAVPSQSTFSFNGSLQPIPPVLPVPPGFPPGPQEPNGGDAPLNHLLTPRNSGLGTLSLPTSVTLDPNDPSNLNSGTIPTPFLRQMFYTIADYRDILFSAGNDTSGKDVISSSNDNIKHIVVLASGSDEKSKEDMEAIQKAIETFFKNGGDKPSSSGISSGSSSGKDPSSWWDKNAKHIWHGMVCALTHKTEDPTRVDEEVKKNLMEKLKKPDNDGEKEGEYHYKKVKLEETSDGRKGGTETTLAEFVTRPAYFRWLEEWGETFCKKRTDMLKRIKEDCEVNDDEYKCDGDGFYCTQKVTNEDTGIKTFDCSSCPKSCSSYRRWIERKRTEYEKQKEAYNKQKDKCEMECKDAKSKSDSSYDKPFLENLEKYESIDLFLNSLKNRPCKKDNGENEKKEDGYIDFSNKNETFGHATNCDPCSQFRVKCEKDNCRSGGGTKRKCDGKNPITKDDIKEKTDSNGNIEMLVSDNSGKGFKDVLPECADTDIFKGIRKDEWKCGNFCGVHVCGLEKDNNDIDENQIKIIRALLRLWLEYFLKDYNKINKKLKPCIENNEEPKCKNKCHKKCTCVQKWVQEKKKEWGKIRDRYLKQYNENNSEKYYDVRRFLQDGPFDRDIKNAIGSQKLCEFENSNECNGPNPSEKKEGEKKDVVECLLHRLENLKEKATSCQNQNPSDKTPSPCDTTPSLRGVNLTHVGDDDSLEEEEDPNQNTENMRPKFCPQDDTPAQQEEEDEKCDEASHIPKETADASDPLPEPKSSDSETTTPLSPEPSSEETNTAPGPPVPGPTTPKGPAPSTPGAPRPTRPQPHPQPPPPLPKYDSTNDILKTTIPLGIALALTSIAFLFLKKKFKPPVDLFSVLEIPKGEYDIPTKTSPNRYIPYKSAQYRGKRYIYLEGDSGTDSGYTDHYSDITSSSESEYEELDINDIYVPGSPKYKTLIEVVLEPSKRDTQNDDIPSDTTNTPTNKLTDNEWNELKQNFISNMLQNTQPNDLPNDYTSVNVPTNTNNTTMSSHNVDNNTNTTMSHDNVDNNIHPTPSRHTLDQKPFNMSIHDRNLLSGEEYNYDMTTNRGNNDLYSDSGQIGDNRDLYSGTKDPYSGTDLINDALSGNEPIDIYDEMLKRKENELFGTEHPKRTNTYSVAKNTNSDPIHNQLELFHKWLDRHRDMCEKWDKNNKVDILNQLKEEWDNETHSGNINSGNITPTSGNIYPSDIPNGKLSDIPSDNNMHSDIQTSGIPSGKLSDTPSGKLSDIPSGNNKPSDVPHVLNTDVSIQIDMDNPKTMNEFSNTDTNPDKSTTDTILEDLDKTYNEPYYYDMYDDAIYYDVNDEKPSVDHNKMDNNNSDVPTKVQIEMNIVNNKKEIFEEEYPMSDIWNI</sequence>
<dbReference type="Gene3D" id="1.10.1900.40">
    <property type="entry name" value="Acidic terminal segments, variant surface antigen of PfEMP1"/>
    <property type="match status" value="2"/>
</dbReference>
<feature type="compositionally biased region" description="Acidic residues" evidence="2">
    <location>
        <begin position="2247"/>
        <end position="2256"/>
    </location>
</feature>
<name>A0A2P9D5V2_PLARE</name>
<dbReference type="InterPro" id="IPR054595">
    <property type="entry name" value="DBL_C"/>
</dbReference>
<evidence type="ECO:0000256" key="1">
    <source>
        <dbReference type="SAM" id="Coils"/>
    </source>
</evidence>
<evidence type="ECO:0000259" key="5">
    <source>
        <dbReference type="Pfam" id="PF15445"/>
    </source>
</evidence>
<dbReference type="SUPFAM" id="SSF140924">
    <property type="entry name" value="Duffy binding domain-like"/>
    <property type="match status" value="5"/>
</dbReference>
<dbReference type="FunFam" id="1.20.58.1930:FF:000001">
    <property type="entry name" value="Erythrocyte membrane protein 1, PfEMP1"/>
    <property type="match status" value="1"/>
</dbReference>
<proteinExistence type="predicted"/>
<feature type="compositionally biased region" description="Basic and acidic residues" evidence="2">
    <location>
        <begin position="1417"/>
        <end position="1426"/>
    </location>
</feature>
<accession>A0A2P9D5V2</accession>
<evidence type="ECO:0000259" key="8">
    <source>
        <dbReference type="Pfam" id="PF22672"/>
    </source>
</evidence>
<feature type="compositionally biased region" description="Acidic residues" evidence="2">
    <location>
        <begin position="1271"/>
        <end position="1300"/>
    </location>
</feature>
<feature type="domain" description="Duffy-antigen binding" evidence="4">
    <location>
        <begin position="1389"/>
        <end position="1751"/>
    </location>
</feature>
<feature type="domain" description="Duffy-binding-like" evidence="8">
    <location>
        <begin position="1809"/>
        <end position="1964"/>
    </location>
</feature>
<dbReference type="FunFam" id="1.20.58.830:FF:000003">
    <property type="entry name" value="Erythrocyte membrane protein 1, PfEMP1"/>
    <property type="match status" value="1"/>
</dbReference>
<dbReference type="Pfam" id="PF15447">
    <property type="entry name" value="NTS"/>
    <property type="match status" value="1"/>
</dbReference>
<feature type="compositionally biased region" description="Polar residues" evidence="2">
    <location>
        <begin position="2309"/>
        <end position="2325"/>
    </location>
</feature>
<feature type="domain" description="Plasmodium falciparum erythrocyte membrane protein-1 N-terminal segment" evidence="6">
    <location>
        <begin position="21"/>
        <end position="56"/>
    </location>
</feature>
<dbReference type="InterPro" id="IPR008602">
    <property type="entry name" value="Duffy-antigen-binding"/>
</dbReference>
<keyword evidence="1" id="KW-0175">Coiled coil</keyword>
<dbReference type="FunFam" id="1.20.1310.20:FF:000001">
    <property type="entry name" value="Erythrocyte membrane protein 1, PfEMP1"/>
    <property type="match status" value="1"/>
</dbReference>
<feature type="region of interest" description="Disordered" evidence="2">
    <location>
        <begin position="1696"/>
        <end position="1719"/>
    </location>
</feature>
<feature type="region of interest" description="Disordered" evidence="2">
    <location>
        <begin position="2495"/>
        <end position="2516"/>
    </location>
</feature>
<feature type="domain" description="Duffy-binding-like" evidence="3">
    <location>
        <begin position="625"/>
        <end position="769"/>
    </location>
</feature>
<dbReference type="Gene3D" id="1.20.58.1930">
    <property type="match status" value="1"/>
</dbReference>
<feature type="region of interest" description="Disordered" evidence="2">
    <location>
        <begin position="548"/>
        <end position="568"/>
    </location>
</feature>
<dbReference type="Gene3D" id="1.20.58.830">
    <property type="match status" value="4"/>
</dbReference>
<dbReference type="InterPro" id="IPR004258">
    <property type="entry name" value="DBL"/>
</dbReference>
<feature type="compositionally biased region" description="Pro residues" evidence="2">
    <location>
        <begin position="2328"/>
        <end position="2365"/>
    </location>
</feature>
<dbReference type="VEuPathDB" id="PlasmoDB:PRCDC_0016700"/>
<feature type="compositionally biased region" description="Polar residues" evidence="2">
    <location>
        <begin position="2768"/>
        <end position="2805"/>
    </location>
</feature>
<dbReference type="Pfam" id="PF15445">
    <property type="entry name" value="ATS"/>
    <property type="match status" value="1"/>
</dbReference>
<dbReference type="Pfam" id="PF05424">
    <property type="entry name" value="Duffy_binding"/>
    <property type="match status" value="3"/>
</dbReference>